<reference evidence="1" key="1">
    <citation type="journal article" date="2013" name="BMC Genomics">
        <title>Unscrambling butterfly oogenesis.</title>
        <authorList>
            <person name="Carter J.M."/>
            <person name="Baker S.C."/>
            <person name="Pink R."/>
            <person name="Carter D.R."/>
            <person name="Collins A."/>
            <person name="Tomlin J."/>
            <person name="Gibbs M."/>
            <person name="Breuker C.J."/>
        </authorList>
    </citation>
    <scope>NUCLEOTIDE SEQUENCE</scope>
    <source>
        <tissue evidence="1">Ovary</tissue>
    </source>
</reference>
<dbReference type="EMBL" id="GAIX01008986">
    <property type="protein sequence ID" value="JAA83574.1"/>
    <property type="molecule type" value="Transcribed_RNA"/>
</dbReference>
<proteinExistence type="predicted"/>
<accession>S4P1B6</accession>
<name>S4P1B6_9NEOP</name>
<sequence>MGMGDHSRLALCAFMVGLLAFNPFSSFFGNFMSDSSSHDYSARFDQRRILSDNDLDSNSSSWGAWLF</sequence>
<feature type="non-terminal residue" evidence="1">
    <location>
        <position position="67"/>
    </location>
</feature>
<dbReference type="AlphaFoldDB" id="S4P1B6"/>
<reference evidence="1" key="2">
    <citation type="submission" date="2013-05" db="EMBL/GenBank/DDBJ databases">
        <authorList>
            <person name="Carter J.-M."/>
            <person name="Baker S.C."/>
            <person name="Pink R."/>
            <person name="Carter D.R.F."/>
            <person name="Collins A."/>
            <person name="Tomlin J."/>
            <person name="Gibbs M."/>
            <person name="Breuker C.J."/>
        </authorList>
    </citation>
    <scope>NUCLEOTIDE SEQUENCE</scope>
    <source>
        <tissue evidence="1">Ovary</tissue>
    </source>
</reference>
<evidence type="ECO:0000313" key="1">
    <source>
        <dbReference type="EMBL" id="JAA83574.1"/>
    </source>
</evidence>
<organism evidence="1">
    <name type="scientific">Pararge aegeria</name>
    <name type="common">speckled wood butterfly</name>
    <dbReference type="NCBI Taxonomy" id="116150"/>
    <lineage>
        <taxon>Eukaryota</taxon>
        <taxon>Metazoa</taxon>
        <taxon>Ecdysozoa</taxon>
        <taxon>Arthropoda</taxon>
        <taxon>Hexapoda</taxon>
        <taxon>Insecta</taxon>
        <taxon>Pterygota</taxon>
        <taxon>Neoptera</taxon>
        <taxon>Endopterygota</taxon>
        <taxon>Lepidoptera</taxon>
        <taxon>Glossata</taxon>
        <taxon>Ditrysia</taxon>
        <taxon>Papilionoidea</taxon>
        <taxon>Nymphalidae</taxon>
        <taxon>Satyrinae</taxon>
        <taxon>Satyrini</taxon>
        <taxon>Parargina</taxon>
        <taxon>Pararge</taxon>
    </lineage>
</organism>
<protein>
    <submittedName>
        <fullName evidence="1">Helix loop helix protein 106</fullName>
    </submittedName>
</protein>